<dbReference type="InterPro" id="IPR001486">
    <property type="entry name" value="Hemoglobin_trunc"/>
</dbReference>
<evidence type="ECO:0000313" key="6">
    <source>
        <dbReference type="Proteomes" id="UP000282957"/>
    </source>
</evidence>
<dbReference type="AlphaFoldDB" id="A0A437LXE1"/>
<dbReference type="GO" id="GO:0019825">
    <property type="term" value="F:oxygen binding"/>
    <property type="evidence" value="ECO:0007669"/>
    <property type="project" value="InterPro"/>
</dbReference>
<dbReference type="InterPro" id="IPR009050">
    <property type="entry name" value="Globin-like_sf"/>
</dbReference>
<comment type="caution">
    <text evidence="5">The sequence shown here is derived from an EMBL/GenBank/DDBJ whole genome shotgun (WGS) entry which is preliminary data.</text>
</comment>
<dbReference type="Proteomes" id="UP000282957">
    <property type="component" value="Unassembled WGS sequence"/>
</dbReference>
<dbReference type="SUPFAM" id="SSF46458">
    <property type="entry name" value="Globin-like"/>
    <property type="match status" value="1"/>
</dbReference>
<reference evidence="5 6" key="1">
    <citation type="submission" date="2019-01" db="EMBL/GenBank/DDBJ databases">
        <authorList>
            <person name="Chen W.-M."/>
        </authorList>
    </citation>
    <scope>NUCLEOTIDE SEQUENCE [LARGE SCALE GENOMIC DNA]</scope>
    <source>
        <strain evidence="5 6">CCP-6</strain>
    </source>
</reference>
<evidence type="ECO:0000256" key="1">
    <source>
        <dbReference type="ARBA" id="ARBA00022448"/>
    </source>
</evidence>
<dbReference type="OrthoDB" id="25954at2"/>
<keyword evidence="4" id="KW-0408">Iron</keyword>
<evidence type="ECO:0000256" key="3">
    <source>
        <dbReference type="ARBA" id="ARBA00022723"/>
    </source>
</evidence>
<keyword evidence="1" id="KW-0813">Transport</keyword>
<accession>A0A437LXE1</accession>
<evidence type="ECO:0000256" key="4">
    <source>
        <dbReference type="ARBA" id="ARBA00023004"/>
    </source>
</evidence>
<proteinExistence type="predicted"/>
<dbReference type="GO" id="GO:0020037">
    <property type="term" value="F:heme binding"/>
    <property type="evidence" value="ECO:0007669"/>
    <property type="project" value="InterPro"/>
</dbReference>
<name>A0A437LXE1_9PROT</name>
<keyword evidence="3" id="KW-0479">Metal-binding</keyword>
<dbReference type="Pfam" id="PF01152">
    <property type="entry name" value="Bac_globin"/>
    <property type="match status" value="1"/>
</dbReference>
<evidence type="ECO:0000256" key="2">
    <source>
        <dbReference type="ARBA" id="ARBA00022617"/>
    </source>
</evidence>
<gene>
    <name evidence="5" type="ORF">EOD42_24125</name>
</gene>
<dbReference type="EMBL" id="SACL01000015">
    <property type="protein sequence ID" value="RVT90039.1"/>
    <property type="molecule type" value="Genomic_DNA"/>
</dbReference>
<protein>
    <submittedName>
        <fullName evidence="5">Group III truncated hemoglobin</fullName>
    </submittedName>
</protein>
<organism evidence="5 6">
    <name type="scientific">Rhodovarius crocodyli</name>
    <dbReference type="NCBI Taxonomy" id="1979269"/>
    <lineage>
        <taxon>Bacteria</taxon>
        <taxon>Pseudomonadati</taxon>
        <taxon>Pseudomonadota</taxon>
        <taxon>Alphaproteobacteria</taxon>
        <taxon>Acetobacterales</taxon>
        <taxon>Roseomonadaceae</taxon>
        <taxon>Rhodovarius</taxon>
    </lineage>
</organism>
<keyword evidence="6" id="KW-1185">Reference proteome</keyword>
<evidence type="ECO:0000313" key="5">
    <source>
        <dbReference type="EMBL" id="RVT90039.1"/>
    </source>
</evidence>
<dbReference type="Gene3D" id="1.10.490.10">
    <property type="entry name" value="Globins"/>
    <property type="match status" value="1"/>
</dbReference>
<keyword evidence="2" id="KW-0349">Heme</keyword>
<dbReference type="CDD" id="cd08916">
    <property type="entry name" value="TrHb3_P"/>
    <property type="match status" value="1"/>
</dbReference>
<dbReference type="InterPro" id="IPR012292">
    <property type="entry name" value="Globin/Proto"/>
</dbReference>
<sequence length="135" mass="15439">MTEPPAPPLDEDGIRRLVHGFYDAVRSDDLLGPVFRREIPEERWPEHLETLCAFWSSALLRTSRYDGRPLQAHLRLQDISETHFERWLALFSAAAARTLKPEVAEHVVGMAHRIAQSFRMGIAFHRGESLKPAGR</sequence>
<dbReference type="GO" id="GO:0046872">
    <property type="term" value="F:metal ion binding"/>
    <property type="evidence" value="ECO:0007669"/>
    <property type="project" value="UniProtKB-KW"/>
</dbReference>